<comment type="caution">
    <text evidence="1">The sequence shown here is derived from an EMBL/GenBank/DDBJ whole genome shotgun (WGS) entry which is preliminary data.</text>
</comment>
<evidence type="ECO:0000313" key="1">
    <source>
        <dbReference type="EMBL" id="KAF0933943.1"/>
    </source>
</evidence>
<dbReference type="EMBL" id="SPHZ02000001">
    <property type="protein sequence ID" value="KAF0933943.1"/>
    <property type="molecule type" value="Genomic_DNA"/>
</dbReference>
<dbReference type="Proteomes" id="UP000479710">
    <property type="component" value="Unassembled WGS sequence"/>
</dbReference>
<accession>A0A6G1FAT8</accession>
<gene>
    <name evidence="1" type="ORF">E2562_021009</name>
</gene>
<evidence type="ECO:0000313" key="2">
    <source>
        <dbReference type="Proteomes" id="UP000479710"/>
    </source>
</evidence>
<dbReference type="OrthoDB" id="638532at2759"/>
<name>A0A6G1FAT8_9ORYZ</name>
<organism evidence="1 2">
    <name type="scientific">Oryza meyeriana var. granulata</name>
    <dbReference type="NCBI Taxonomy" id="110450"/>
    <lineage>
        <taxon>Eukaryota</taxon>
        <taxon>Viridiplantae</taxon>
        <taxon>Streptophyta</taxon>
        <taxon>Embryophyta</taxon>
        <taxon>Tracheophyta</taxon>
        <taxon>Spermatophyta</taxon>
        <taxon>Magnoliopsida</taxon>
        <taxon>Liliopsida</taxon>
        <taxon>Poales</taxon>
        <taxon>Poaceae</taxon>
        <taxon>BOP clade</taxon>
        <taxon>Oryzoideae</taxon>
        <taxon>Oryzeae</taxon>
        <taxon>Oryzinae</taxon>
        <taxon>Oryza</taxon>
        <taxon>Oryza meyeriana</taxon>
    </lineage>
</organism>
<dbReference type="AlphaFoldDB" id="A0A6G1FAT8"/>
<keyword evidence="2" id="KW-1185">Reference proteome</keyword>
<protein>
    <submittedName>
        <fullName evidence="1">Uncharacterized protein</fullName>
    </submittedName>
</protein>
<sequence>MCPAAAGTTLFAVGVMLCPFPALVPSCRNLTAVLPEIWGLLAAIYLHLRDELSQLLPPAMATPRRRRRNR</sequence>
<reference evidence="1 2" key="1">
    <citation type="submission" date="2019-11" db="EMBL/GenBank/DDBJ databases">
        <title>Whole genome sequence of Oryza granulata.</title>
        <authorList>
            <person name="Li W."/>
        </authorList>
    </citation>
    <scope>NUCLEOTIDE SEQUENCE [LARGE SCALE GENOMIC DNA]</scope>
    <source>
        <strain evidence="2">cv. Menghai</strain>
        <tissue evidence="1">Leaf</tissue>
    </source>
</reference>
<proteinExistence type="predicted"/>